<keyword evidence="8" id="KW-1185">Reference proteome</keyword>
<dbReference type="InterPro" id="IPR050553">
    <property type="entry name" value="Thioredoxin_ResA/DsbE_sf"/>
</dbReference>
<feature type="domain" description="Thioredoxin" evidence="6">
    <location>
        <begin position="36"/>
        <end position="174"/>
    </location>
</feature>
<dbReference type="InterPro" id="IPR036249">
    <property type="entry name" value="Thioredoxin-like_sf"/>
</dbReference>
<evidence type="ECO:0000313" key="8">
    <source>
        <dbReference type="Proteomes" id="UP000682403"/>
    </source>
</evidence>
<dbReference type="RefSeq" id="WP_211558857.1">
    <property type="nucleotide sequence ID" value="NZ_JAGVRK010000001.1"/>
</dbReference>
<dbReference type="InterPro" id="IPR013766">
    <property type="entry name" value="Thioredoxin_domain"/>
</dbReference>
<dbReference type="PANTHER" id="PTHR42852">
    <property type="entry name" value="THIOL:DISULFIDE INTERCHANGE PROTEIN DSBE"/>
    <property type="match status" value="1"/>
</dbReference>
<evidence type="ECO:0000256" key="1">
    <source>
        <dbReference type="ARBA" id="ARBA00004196"/>
    </source>
</evidence>
<protein>
    <submittedName>
        <fullName evidence="7">Thiol-disulfide oxidoreductase ResA</fullName>
    </submittedName>
</protein>
<dbReference type="NCBIfam" id="NF002854">
    <property type="entry name" value="PRK03147.1"/>
    <property type="match status" value="1"/>
</dbReference>
<dbReference type="PROSITE" id="PS51352">
    <property type="entry name" value="THIOREDOXIN_2"/>
    <property type="match status" value="1"/>
</dbReference>
<comment type="subcellular location">
    <subcellularLocation>
        <location evidence="1">Cell envelope</location>
    </subcellularLocation>
</comment>
<keyword evidence="5" id="KW-0676">Redox-active center</keyword>
<proteinExistence type="predicted"/>
<reference evidence="7 8" key="1">
    <citation type="submission" date="2021-04" db="EMBL/GenBank/DDBJ databases">
        <title>Metabacillus sp. strain KIGAM252 whole genome sequence.</title>
        <authorList>
            <person name="Seo M.-J."/>
            <person name="Cho E.-S."/>
            <person name="Hwang C.Y."/>
            <person name="Yoon D.J."/>
        </authorList>
    </citation>
    <scope>NUCLEOTIDE SEQUENCE [LARGE SCALE GENOMIC DNA]</scope>
    <source>
        <strain evidence="7 8">KIGAM252</strain>
    </source>
</reference>
<dbReference type="InterPro" id="IPR000866">
    <property type="entry name" value="AhpC/TSA"/>
</dbReference>
<dbReference type="Pfam" id="PF00578">
    <property type="entry name" value="AhpC-TSA"/>
    <property type="match status" value="1"/>
</dbReference>
<dbReference type="Proteomes" id="UP000682403">
    <property type="component" value="Unassembled WGS sequence"/>
</dbReference>
<keyword evidence="2" id="KW-0201">Cytochrome c-type biogenesis</keyword>
<organism evidence="7 8">
    <name type="scientific">Metabacillus flavus</name>
    <dbReference type="NCBI Taxonomy" id="2823519"/>
    <lineage>
        <taxon>Bacteria</taxon>
        <taxon>Bacillati</taxon>
        <taxon>Bacillota</taxon>
        <taxon>Bacilli</taxon>
        <taxon>Bacillales</taxon>
        <taxon>Bacillaceae</taxon>
        <taxon>Metabacillus</taxon>
    </lineage>
</organism>
<evidence type="ECO:0000313" key="7">
    <source>
        <dbReference type="EMBL" id="MBS2969459.1"/>
    </source>
</evidence>
<comment type="caution">
    <text evidence="7">The sequence shown here is derived from an EMBL/GenBank/DDBJ whole genome shotgun (WGS) entry which is preliminary data.</text>
</comment>
<evidence type="ECO:0000259" key="6">
    <source>
        <dbReference type="PROSITE" id="PS51352"/>
    </source>
</evidence>
<dbReference type="CDD" id="cd02966">
    <property type="entry name" value="TlpA_like_family"/>
    <property type="match status" value="1"/>
</dbReference>
<evidence type="ECO:0000256" key="3">
    <source>
        <dbReference type="ARBA" id="ARBA00022968"/>
    </source>
</evidence>
<keyword evidence="4" id="KW-1015">Disulfide bond</keyword>
<dbReference type="SUPFAM" id="SSF52833">
    <property type="entry name" value="Thioredoxin-like"/>
    <property type="match status" value="1"/>
</dbReference>
<accession>A0ABS5LFF8</accession>
<keyword evidence="3" id="KW-0812">Transmembrane</keyword>
<dbReference type="EMBL" id="JAGVRK010000001">
    <property type="protein sequence ID" value="MBS2969459.1"/>
    <property type="molecule type" value="Genomic_DNA"/>
</dbReference>
<dbReference type="PANTHER" id="PTHR42852:SF6">
    <property type="entry name" value="THIOL:DISULFIDE INTERCHANGE PROTEIN DSBE"/>
    <property type="match status" value="1"/>
</dbReference>
<name>A0ABS5LFF8_9BACI</name>
<gene>
    <name evidence="7" type="primary">resA</name>
    <name evidence="7" type="ORF">J9317_11860</name>
</gene>
<keyword evidence="3" id="KW-0735">Signal-anchor</keyword>
<evidence type="ECO:0000256" key="4">
    <source>
        <dbReference type="ARBA" id="ARBA00023157"/>
    </source>
</evidence>
<sequence length="174" mass="19916">MEKRKRLVVRSAILFVLAAALAYTLYSNFFANKERVKVGSEAPDFVVTDLEGERHQLSEYRGKGVLLNFWGTWCEPCKREMPYMDNQYDHYKNLGVEIIAVNIAESDVAVNSFAKQYGLTFPIGIDKDRQILDEYGVKPLPTTFLIDKTGKVTNIVKGQQTERNIRDMMESIKP</sequence>
<dbReference type="PROSITE" id="PS00194">
    <property type="entry name" value="THIOREDOXIN_1"/>
    <property type="match status" value="1"/>
</dbReference>
<evidence type="ECO:0000256" key="2">
    <source>
        <dbReference type="ARBA" id="ARBA00022748"/>
    </source>
</evidence>
<evidence type="ECO:0000256" key="5">
    <source>
        <dbReference type="ARBA" id="ARBA00023284"/>
    </source>
</evidence>
<dbReference type="InterPro" id="IPR017937">
    <property type="entry name" value="Thioredoxin_CS"/>
</dbReference>
<dbReference type="Gene3D" id="3.40.30.10">
    <property type="entry name" value="Glutaredoxin"/>
    <property type="match status" value="1"/>
</dbReference>